<feature type="region of interest" description="Disordered" evidence="1">
    <location>
        <begin position="83"/>
        <end position="118"/>
    </location>
</feature>
<feature type="compositionally biased region" description="Basic and acidic residues" evidence="1">
    <location>
        <begin position="90"/>
        <end position="118"/>
    </location>
</feature>
<protein>
    <submittedName>
        <fullName evidence="2">Uncharacterized protein</fullName>
    </submittedName>
</protein>
<dbReference type="AlphaFoldDB" id="A0A2N9FKJ1"/>
<sequence length="118" mass="14075">MGLIEPNDRDQRSTTGRDHCSKAPPTRVKDGAQNEYRLGLKWPRIELVEMGFFEIEMELGLWRWRWRLRWRWVFGDGDEIEMMSTGLGEGSREAKLEERGERESMEERETKEIIKTML</sequence>
<evidence type="ECO:0000256" key="1">
    <source>
        <dbReference type="SAM" id="MobiDB-lite"/>
    </source>
</evidence>
<reference evidence="2" key="1">
    <citation type="submission" date="2018-02" db="EMBL/GenBank/DDBJ databases">
        <authorList>
            <person name="Cohen D.B."/>
            <person name="Kent A.D."/>
        </authorList>
    </citation>
    <scope>NUCLEOTIDE SEQUENCE</scope>
</reference>
<gene>
    <name evidence="2" type="ORF">FSB_LOCUS15303</name>
</gene>
<name>A0A2N9FKJ1_FAGSY</name>
<proteinExistence type="predicted"/>
<dbReference type="EMBL" id="OIVN01000920">
    <property type="protein sequence ID" value="SPC87421.1"/>
    <property type="molecule type" value="Genomic_DNA"/>
</dbReference>
<feature type="region of interest" description="Disordered" evidence="1">
    <location>
        <begin position="1"/>
        <end position="29"/>
    </location>
</feature>
<accession>A0A2N9FKJ1</accession>
<evidence type="ECO:0000313" key="2">
    <source>
        <dbReference type="EMBL" id="SPC87421.1"/>
    </source>
</evidence>
<organism evidence="2">
    <name type="scientific">Fagus sylvatica</name>
    <name type="common">Beechnut</name>
    <dbReference type="NCBI Taxonomy" id="28930"/>
    <lineage>
        <taxon>Eukaryota</taxon>
        <taxon>Viridiplantae</taxon>
        <taxon>Streptophyta</taxon>
        <taxon>Embryophyta</taxon>
        <taxon>Tracheophyta</taxon>
        <taxon>Spermatophyta</taxon>
        <taxon>Magnoliopsida</taxon>
        <taxon>eudicotyledons</taxon>
        <taxon>Gunneridae</taxon>
        <taxon>Pentapetalae</taxon>
        <taxon>rosids</taxon>
        <taxon>fabids</taxon>
        <taxon>Fagales</taxon>
        <taxon>Fagaceae</taxon>
        <taxon>Fagus</taxon>
    </lineage>
</organism>